<dbReference type="Proteomes" id="UP000554482">
    <property type="component" value="Unassembled WGS sequence"/>
</dbReference>
<feature type="region of interest" description="Disordered" evidence="1">
    <location>
        <begin position="92"/>
        <end position="113"/>
    </location>
</feature>
<dbReference type="AlphaFoldDB" id="A0A7J6W0E1"/>
<protein>
    <submittedName>
        <fullName evidence="2">Uncharacterized protein</fullName>
    </submittedName>
</protein>
<dbReference type="EMBL" id="JABWDY010024658">
    <property type="protein sequence ID" value="KAF5190072.1"/>
    <property type="molecule type" value="Genomic_DNA"/>
</dbReference>
<gene>
    <name evidence="2" type="ORF">FRX31_020338</name>
</gene>
<accession>A0A7J6W0E1</accession>
<feature type="compositionally biased region" description="Basic and acidic residues" evidence="1">
    <location>
        <begin position="19"/>
        <end position="29"/>
    </location>
</feature>
<proteinExistence type="predicted"/>
<reference evidence="2 3" key="1">
    <citation type="submission" date="2020-06" db="EMBL/GenBank/DDBJ databases">
        <title>Transcriptomic and genomic resources for Thalictrum thalictroides and T. hernandezii: Facilitating candidate gene discovery in an emerging model plant lineage.</title>
        <authorList>
            <person name="Arias T."/>
            <person name="Riano-Pachon D.M."/>
            <person name="Di Stilio V.S."/>
        </authorList>
    </citation>
    <scope>NUCLEOTIDE SEQUENCE [LARGE SCALE GENOMIC DNA]</scope>
    <source>
        <strain evidence="3">cv. WT478/WT964</strain>
        <tissue evidence="2">Leaves</tissue>
    </source>
</reference>
<evidence type="ECO:0000313" key="3">
    <source>
        <dbReference type="Proteomes" id="UP000554482"/>
    </source>
</evidence>
<sequence length="113" mass="12819">MSEADDSEEERVSCSITEEGDRSTSLDEEGIRKNMMENLKASLLQCKTNEDISVWLNWMVSPLAKEMGVCADNENGYVDRLYNELCVGREQTNDFNDDEAPMIDPEARTEGMK</sequence>
<feature type="region of interest" description="Disordered" evidence="1">
    <location>
        <begin position="1"/>
        <end position="29"/>
    </location>
</feature>
<name>A0A7J6W0E1_THATH</name>
<evidence type="ECO:0000313" key="2">
    <source>
        <dbReference type="EMBL" id="KAF5190072.1"/>
    </source>
</evidence>
<evidence type="ECO:0000256" key="1">
    <source>
        <dbReference type="SAM" id="MobiDB-lite"/>
    </source>
</evidence>
<comment type="caution">
    <text evidence="2">The sequence shown here is derived from an EMBL/GenBank/DDBJ whole genome shotgun (WGS) entry which is preliminary data.</text>
</comment>
<keyword evidence="3" id="KW-1185">Reference proteome</keyword>
<organism evidence="2 3">
    <name type="scientific">Thalictrum thalictroides</name>
    <name type="common">Rue-anemone</name>
    <name type="synonym">Anemone thalictroides</name>
    <dbReference type="NCBI Taxonomy" id="46969"/>
    <lineage>
        <taxon>Eukaryota</taxon>
        <taxon>Viridiplantae</taxon>
        <taxon>Streptophyta</taxon>
        <taxon>Embryophyta</taxon>
        <taxon>Tracheophyta</taxon>
        <taxon>Spermatophyta</taxon>
        <taxon>Magnoliopsida</taxon>
        <taxon>Ranunculales</taxon>
        <taxon>Ranunculaceae</taxon>
        <taxon>Thalictroideae</taxon>
        <taxon>Thalictrum</taxon>
    </lineage>
</organism>